<evidence type="ECO:0000256" key="2">
    <source>
        <dbReference type="SAM" id="SignalP"/>
    </source>
</evidence>
<evidence type="ECO:0000313" key="3">
    <source>
        <dbReference type="EMBL" id="EMI55337.1"/>
    </source>
</evidence>
<feature type="region of interest" description="Disordered" evidence="1">
    <location>
        <begin position="170"/>
        <end position="194"/>
    </location>
</feature>
<feature type="signal peptide" evidence="2">
    <location>
        <begin position="1"/>
        <end position="30"/>
    </location>
</feature>
<keyword evidence="2" id="KW-0732">Signal</keyword>
<gene>
    <name evidence="3" type="ORF">RSSM_03243</name>
</gene>
<accession>M5U1K2</accession>
<feature type="chain" id="PRO_5004073127" evidence="2">
    <location>
        <begin position="31"/>
        <end position="840"/>
    </location>
</feature>
<dbReference type="PATRIC" id="fig|1263870.3.peg.3449"/>
<dbReference type="AlphaFoldDB" id="M5U1K2"/>
<name>M5U1K2_9BACT</name>
<comment type="caution">
    <text evidence="3">The sequence shown here is derived from an EMBL/GenBank/DDBJ whole genome shotgun (WGS) entry which is preliminary data.</text>
</comment>
<keyword evidence="4" id="KW-1185">Reference proteome</keyword>
<evidence type="ECO:0000256" key="1">
    <source>
        <dbReference type="SAM" id="MobiDB-lite"/>
    </source>
</evidence>
<evidence type="ECO:0000313" key="4">
    <source>
        <dbReference type="Proteomes" id="UP000011885"/>
    </source>
</evidence>
<reference evidence="3 4" key="1">
    <citation type="journal article" date="2013" name="Mar. Genomics">
        <title>Expression of sulfatases in Rhodopirellula baltica and the diversity of sulfatases in the genus Rhodopirellula.</title>
        <authorList>
            <person name="Wegner C.E."/>
            <person name="Richter-Heitmann T."/>
            <person name="Klindworth A."/>
            <person name="Klockow C."/>
            <person name="Richter M."/>
            <person name="Achstetter T."/>
            <person name="Glockner F.O."/>
            <person name="Harder J."/>
        </authorList>
    </citation>
    <scope>NUCLEOTIDE SEQUENCE [LARGE SCALE GENOMIC DNA]</scope>
    <source>
        <strain evidence="3 4">SM41</strain>
    </source>
</reference>
<organism evidence="3 4">
    <name type="scientific">Rhodopirellula sallentina SM41</name>
    <dbReference type="NCBI Taxonomy" id="1263870"/>
    <lineage>
        <taxon>Bacteria</taxon>
        <taxon>Pseudomonadati</taxon>
        <taxon>Planctomycetota</taxon>
        <taxon>Planctomycetia</taxon>
        <taxon>Pirellulales</taxon>
        <taxon>Pirellulaceae</taxon>
        <taxon>Rhodopirellula</taxon>
    </lineage>
</organism>
<dbReference type="Proteomes" id="UP000011885">
    <property type="component" value="Unassembled WGS sequence"/>
</dbReference>
<sequence length="840" mass="94439">MLETRVLNMYPRRSFVAVLLATLGATIAMADQDMTLTYVSVPESGQASIKTASLKTLEFQGPRLVVGDGDASEKVDLRNVIQLEFGSACSELNDAWAYLRTGNAEMSASRANAFLVKTLKNRAPLDRKIFDLQPLSKYYFRSYVEGLYILFISRLIEDISRKVDIITNQRRAKSGDGTSSEDADGNGFPVDGQSELLNDRTPLANSFLGTDSRTSGSSPAPIIQLIYFDHIRLKIGIREFGKQLEGQPQSNGYVSQESILNILGDSESSRAFVQSMLESPGVTASSSKGLRVEQWSKCLDELKEKIASQALSDMRAGVKTDPPNPDNFYKILKALVSLYPDAIHAPLAKNCIIQFEVMVEPAFTKSKDGGSFDQSSLIWSPLFGKRFPVDAVWRLHDQVIDMERWRVSKRCWLEWTSKKDPGREKQITLASEGTDDFASLARFVSESNKFAGNDNRMWAVKALEDAVTAFEVLGKPRGEFKKILPNYSPSKWAQETKNLYGDDSIKLDRITTPSALAYAPVNVGARQVRDELVRLNKLTSAYYRNFKKSESRFNTLAQRNSEIIDRQTKLAGELGKLLSKDALQNAGSAKDELEVIKNYFVAMKADYEQRIEELQFTLNNPSRDVFIVVDGQNYIQSSSPPSIREALRESVTYFRDLEETTNVTLCWNIHPNPKVASSQLGGDDRDDAASTLLKGVELFGRNSTLFSSVHLAFEQMFEWLGNSKATRRGSIVYVYCPVYTTTREDDEWESLWSKDNDFRDRFDKLDCALKVCVLYQASDDSAEAKLPQLEDLTDTRSEQFKYLRSKGVDFDFVVLPVSKSARKNLERDLVNNIKQAIIGR</sequence>
<proteinExistence type="predicted"/>
<dbReference type="EMBL" id="ANOH01000219">
    <property type="protein sequence ID" value="EMI55337.1"/>
    <property type="molecule type" value="Genomic_DNA"/>
</dbReference>
<protein>
    <submittedName>
        <fullName evidence="3">Secreted protein</fullName>
    </submittedName>
</protein>